<feature type="transmembrane region" description="Helical" evidence="6">
    <location>
        <begin position="86"/>
        <end position="106"/>
    </location>
</feature>
<proteinExistence type="predicted"/>
<feature type="transmembrane region" description="Helical" evidence="6">
    <location>
        <begin position="176"/>
        <end position="196"/>
    </location>
</feature>
<dbReference type="Proteomes" id="UP000630353">
    <property type="component" value="Unassembled WGS sequence"/>
</dbReference>
<feature type="transmembrane region" description="Helical" evidence="6">
    <location>
        <begin position="364"/>
        <end position="382"/>
    </location>
</feature>
<dbReference type="InterPro" id="IPR050833">
    <property type="entry name" value="Poly_Biosynth_Transport"/>
</dbReference>
<gene>
    <name evidence="7" type="ORF">GCM10017083_03480</name>
</gene>
<dbReference type="InterPro" id="IPR002797">
    <property type="entry name" value="Polysacc_synth"/>
</dbReference>
<reference evidence="7" key="2">
    <citation type="submission" date="2020-09" db="EMBL/GenBank/DDBJ databases">
        <authorList>
            <person name="Sun Q."/>
            <person name="Kim S."/>
        </authorList>
    </citation>
    <scope>NUCLEOTIDE SEQUENCE</scope>
    <source>
        <strain evidence="7">KCTC 42651</strain>
    </source>
</reference>
<protein>
    <recommendedName>
        <fullName evidence="9">Membrane protein involved in the export of O-antigen and teichoic acid</fullName>
    </recommendedName>
</protein>
<evidence type="ECO:0000256" key="5">
    <source>
        <dbReference type="ARBA" id="ARBA00023136"/>
    </source>
</evidence>
<dbReference type="GO" id="GO:0005886">
    <property type="term" value="C:plasma membrane"/>
    <property type="evidence" value="ECO:0007669"/>
    <property type="project" value="UniProtKB-SubCell"/>
</dbReference>
<organism evidence="7 8">
    <name type="scientific">Thalassobaculum fulvum</name>
    <dbReference type="NCBI Taxonomy" id="1633335"/>
    <lineage>
        <taxon>Bacteria</taxon>
        <taxon>Pseudomonadati</taxon>
        <taxon>Pseudomonadota</taxon>
        <taxon>Alphaproteobacteria</taxon>
        <taxon>Rhodospirillales</taxon>
        <taxon>Thalassobaculaceae</taxon>
        <taxon>Thalassobaculum</taxon>
    </lineage>
</organism>
<keyword evidence="8" id="KW-1185">Reference proteome</keyword>
<keyword evidence="3 6" id="KW-0812">Transmembrane</keyword>
<feature type="transmembrane region" description="Helical" evidence="6">
    <location>
        <begin position="388"/>
        <end position="406"/>
    </location>
</feature>
<feature type="transmembrane region" description="Helical" evidence="6">
    <location>
        <begin position="329"/>
        <end position="352"/>
    </location>
</feature>
<evidence type="ECO:0000256" key="4">
    <source>
        <dbReference type="ARBA" id="ARBA00022989"/>
    </source>
</evidence>
<comment type="subcellular location">
    <subcellularLocation>
        <location evidence="1">Cell membrane</location>
        <topology evidence="1">Multi-pass membrane protein</topology>
    </subcellularLocation>
</comment>
<sequence>MLNDMVAVTFMKVAGTALWLLYTVLLARLLSADEYGLVMYAVTVLTIAGPLTCFGLNSAMLRYGSIYWHQGRPGALLGLLGEARRTIALASVPAVLLVAMVFEAALGLGTGVPWSVVAIVALGLALYGTMDLHRETLRALDRVLAGFLGFNILRSLIPGVTAAALAAGGWLSVESALAGFVGGLAVIAAIDSWRIGRLVGDVVPIRQRDDRTDWYRIARPMVLAEALGYWIARGDVVLVGALLDLRAAAIYLTAQRLAVLVTFVVDAVRLTLEPMVARRYADRDHRGLQDLMARGSLVSFASGMPIALAIAGGGWLLLGLYGPEFQSGWAVLVILTLGQTTTVLAGSVSAVLRMTGLERPLTAVQAASAVGLSATVPVGILLGGVEGAAIGAALVTAGSNLAYLVIARRRLRLRCGPGSGMFAPALVRSVVEEALQRAALLLWKPRP</sequence>
<dbReference type="EMBL" id="BMZS01000001">
    <property type="protein sequence ID" value="GHD40322.1"/>
    <property type="molecule type" value="Genomic_DNA"/>
</dbReference>
<dbReference type="PANTHER" id="PTHR30250">
    <property type="entry name" value="PST FAMILY PREDICTED COLANIC ACID TRANSPORTER"/>
    <property type="match status" value="1"/>
</dbReference>
<keyword evidence="4 6" id="KW-1133">Transmembrane helix</keyword>
<feature type="transmembrane region" description="Helical" evidence="6">
    <location>
        <begin position="42"/>
        <end position="65"/>
    </location>
</feature>
<dbReference type="Pfam" id="PF01943">
    <property type="entry name" value="Polysacc_synt"/>
    <property type="match status" value="1"/>
</dbReference>
<evidence type="ECO:0000313" key="7">
    <source>
        <dbReference type="EMBL" id="GHD40322.1"/>
    </source>
</evidence>
<evidence type="ECO:0000256" key="1">
    <source>
        <dbReference type="ARBA" id="ARBA00004651"/>
    </source>
</evidence>
<evidence type="ECO:0000256" key="3">
    <source>
        <dbReference type="ARBA" id="ARBA00022692"/>
    </source>
</evidence>
<accession>A0A919CNZ7</accession>
<feature type="transmembrane region" description="Helical" evidence="6">
    <location>
        <begin position="291"/>
        <end position="317"/>
    </location>
</feature>
<dbReference type="AlphaFoldDB" id="A0A919CNZ7"/>
<name>A0A919CNZ7_9PROT</name>
<feature type="transmembrane region" description="Helical" evidence="6">
    <location>
        <begin position="112"/>
        <end position="132"/>
    </location>
</feature>
<reference evidence="7" key="1">
    <citation type="journal article" date="2014" name="Int. J. Syst. Evol. Microbiol.">
        <title>Complete genome sequence of Corynebacterium casei LMG S-19264T (=DSM 44701T), isolated from a smear-ripened cheese.</title>
        <authorList>
            <consortium name="US DOE Joint Genome Institute (JGI-PGF)"/>
            <person name="Walter F."/>
            <person name="Albersmeier A."/>
            <person name="Kalinowski J."/>
            <person name="Ruckert C."/>
        </authorList>
    </citation>
    <scope>NUCLEOTIDE SEQUENCE</scope>
    <source>
        <strain evidence="7">KCTC 42651</strain>
    </source>
</reference>
<keyword evidence="2" id="KW-1003">Cell membrane</keyword>
<comment type="caution">
    <text evidence="7">The sequence shown here is derived from an EMBL/GenBank/DDBJ whole genome shotgun (WGS) entry which is preliminary data.</text>
</comment>
<evidence type="ECO:0000313" key="8">
    <source>
        <dbReference type="Proteomes" id="UP000630353"/>
    </source>
</evidence>
<feature type="transmembrane region" description="Helical" evidence="6">
    <location>
        <begin position="144"/>
        <end position="170"/>
    </location>
</feature>
<evidence type="ECO:0000256" key="2">
    <source>
        <dbReference type="ARBA" id="ARBA00022475"/>
    </source>
</evidence>
<keyword evidence="5 6" id="KW-0472">Membrane</keyword>
<dbReference type="PANTHER" id="PTHR30250:SF11">
    <property type="entry name" value="O-ANTIGEN TRANSPORTER-RELATED"/>
    <property type="match status" value="1"/>
</dbReference>
<evidence type="ECO:0000256" key="6">
    <source>
        <dbReference type="SAM" id="Phobius"/>
    </source>
</evidence>
<evidence type="ECO:0008006" key="9">
    <source>
        <dbReference type="Google" id="ProtNLM"/>
    </source>
</evidence>